<evidence type="ECO:0000256" key="1">
    <source>
        <dbReference type="ARBA" id="ARBA00022723"/>
    </source>
</evidence>
<dbReference type="GO" id="GO:0003677">
    <property type="term" value="F:DNA binding"/>
    <property type="evidence" value="ECO:0007669"/>
    <property type="project" value="InterPro"/>
</dbReference>
<feature type="region of interest" description="Disordered" evidence="5">
    <location>
        <begin position="104"/>
        <end position="143"/>
    </location>
</feature>
<gene>
    <name evidence="7" type="ORF">DBV15_05679</name>
</gene>
<keyword evidence="8" id="KW-1185">Reference proteome</keyword>
<evidence type="ECO:0000259" key="6">
    <source>
        <dbReference type="PROSITE" id="PS50808"/>
    </source>
</evidence>
<evidence type="ECO:0000256" key="2">
    <source>
        <dbReference type="ARBA" id="ARBA00022771"/>
    </source>
</evidence>
<comment type="caution">
    <text evidence="7">The sequence shown here is derived from an EMBL/GenBank/DDBJ whole genome shotgun (WGS) entry which is preliminary data.</text>
</comment>
<dbReference type="STRING" id="300112.A0A4S2J9J6"/>
<keyword evidence="1" id="KW-0479">Metal-binding</keyword>
<reference evidence="7 8" key="1">
    <citation type="journal article" date="2019" name="Philos. Trans. R. Soc. Lond., B, Biol. Sci.">
        <title>Ant behaviour and brain gene expression of defending hosts depend on the ecological success of the intruding social parasite.</title>
        <authorList>
            <person name="Kaur R."/>
            <person name="Stoldt M."/>
            <person name="Jongepier E."/>
            <person name="Feldmeyer B."/>
            <person name="Menzel F."/>
            <person name="Bornberg-Bauer E."/>
            <person name="Foitzik S."/>
        </authorList>
    </citation>
    <scope>NUCLEOTIDE SEQUENCE [LARGE SCALE GENOMIC DNA]</scope>
    <source>
        <tissue evidence="7">Whole body</tissue>
    </source>
</reference>
<dbReference type="InterPro" id="IPR003656">
    <property type="entry name" value="Znf_BED"/>
</dbReference>
<dbReference type="AlphaFoldDB" id="A0A4S2J9J6"/>
<dbReference type="EMBL" id="QBLH01003978">
    <property type="protein sequence ID" value="TGZ31962.1"/>
    <property type="molecule type" value="Genomic_DNA"/>
</dbReference>
<keyword evidence="3" id="KW-0862">Zinc</keyword>
<feature type="domain" description="BED-type" evidence="6">
    <location>
        <begin position="5"/>
        <end position="58"/>
    </location>
</feature>
<evidence type="ECO:0000313" key="8">
    <source>
        <dbReference type="Proteomes" id="UP000310200"/>
    </source>
</evidence>
<dbReference type="Proteomes" id="UP000310200">
    <property type="component" value="Unassembled WGS sequence"/>
</dbReference>
<evidence type="ECO:0000256" key="5">
    <source>
        <dbReference type="SAM" id="MobiDB-lite"/>
    </source>
</evidence>
<organism evidence="7 8">
    <name type="scientific">Temnothorax longispinosus</name>
    <dbReference type="NCBI Taxonomy" id="300112"/>
    <lineage>
        <taxon>Eukaryota</taxon>
        <taxon>Metazoa</taxon>
        <taxon>Ecdysozoa</taxon>
        <taxon>Arthropoda</taxon>
        <taxon>Hexapoda</taxon>
        <taxon>Insecta</taxon>
        <taxon>Pterygota</taxon>
        <taxon>Neoptera</taxon>
        <taxon>Endopterygota</taxon>
        <taxon>Hymenoptera</taxon>
        <taxon>Apocrita</taxon>
        <taxon>Aculeata</taxon>
        <taxon>Formicoidea</taxon>
        <taxon>Formicidae</taxon>
        <taxon>Myrmicinae</taxon>
        <taxon>Temnothorax</taxon>
    </lineage>
</organism>
<accession>A0A4S2J9J6</accession>
<evidence type="ECO:0000256" key="3">
    <source>
        <dbReference type="ARBA" id="ARBA00022833"/>
    </source>
</evidence>
<evidence type="ECO:0000313" key="7">
    <source>
        <dbReference type="EMBL" id="TGZ31962.1"/>
    </source>
</evidence>
<protein>
    <recommendedName>
        <fullName evidence="6">BED-type domain-containing protein</fullName>
    </recommendedName>
</protein>
<feature type="compositionally biased region" description="Polar residues" evidence="5">
    <location>
        <begin position="132"/>
        <end position="143"/>
    </location>
</feature>
<dbReference type="GO" id="GO:0008270">
    <property type="term" value="F:zinc ion binding"/>
    <property type="evidence" value="ECO:0007669"/>
    <property type="project" value="UniProtKB-KW"/>
</dbReference>
<proteinExistence type="predicted"/>
<evidence type="ECO:0000256" key="4">
    <source>
        <dbReference type="PROSITE-ProRule" id="PRU00027"/>
    </source>
</evidence>
<dbReference type="Pfam" id="PF02892">
    <property type="entry name" value="zf-BED"/>
    <property type="match status" value="2"/>
</dbReference>
<keyword evidence="2 4" id="KW-0863">Zinc-finger</keyword>
<sequence length="143" mass="16835">MVPRKKRSKLWNYFEKLKPKLLKCTTCKKEIKVSYPKYRITIMRKHLIYRHGIFADNDTRTIPDDLKQYYSELPGYKAKCNDCSKTMSLLTNIVRLRKHLRRHSTRILSRDEPSTSSVADDNMDPSAHRQSQDTSGLLVQSFI</sequence>
<name>A0A4S2J9J6_9HYME</name>
<dbReference type="PROSITE" id="PS50808">
    <property type="entry name" value="ZF_BED"/>
    <property type="match status" value="1"/>
</dbReference>